<reference evidence="1" key="1">
    <citation type="submission" date="2014-12" db="EMBL/GenBank/DDBJ databases">
        <title>Insight into the proteome of Arion vulgaris.</title>
        <authorList>
            <person name="Aradska J."/>
            <person name="Bulat T."/>
            <person name="Smidak R."/>
            <person name="Sarate P."/>
            <person name="Gangsoo J."/>
            <person name="Sialana F."/>
            <person name="Bilban M."/>
            <person name="Lubec G."/>
        </authorList>
    </citation>
    <scope>NUCLEOTIDE SEQUENCE</scope>
    <source>
        <tissue evidence="1">Skin</tissue>
    </source>
</reference>
<evidence type="ECO:0000313" key="1">
    <source>
        <dbReference type="EMBL" id="CEK64189.1"/>
    </source>
</evidence>
<proteinExistence type="predicted"/>
<sequence length="53" mass="6282">MCGCDLVHWVEVDTAESIGNGKHYRHLQHVVMYLIQPPYYRHLECRQNKAKTL</sequence>
<feature type="non-terminal residue" evidence="1">
    <location>
        <position position="53"/>
    </location>
</feature>
<protein>
    <submittedName>
        <fullName evidence="1">Uncharacterized protein</fullName>
    </submittedName>
</protein>
<accession>A0A0B6Z6B9</accession>
<dbReference type="EMBL" id="HACG01017324">
    <property type="protein sequence ID" value="CEK64189.1"/>
    <property type="molecule type" value="Transcribed_RNA"/>
</dbReference>
<organism evidence="1">
    <name type="scientific">Arion vulgaris</name>
    <dbReference type="NCBI Taxonomy" id="1028688"/>
    <lineage>
        <taxon>Eukaryota</taxon>
        <taxon>Metazoa</taxon>
        <taxon>Spiralia</taxon>
        <taxon>Lophotrochozoa</taxon>
        <taxon>Mollusca</taxon>
        <taxon>Gastropoda</taxon>
        <taxon>Heterobranchia</taxon>
        <taxon>Euthyneura</taxon>
        <taxon>Panpulmonata</taxon>
        <taxon>Eupulmonata</taxon>
        <taxon>Stylommatophora</taxon>
        <taxon>Helicina</taxon>
        <taxon>Arionoidea</taxon>
        <taxon>Arionidae</taxon>
        <taxon>Arion</taxon>
    </lineage>
</organism>
<dbReference type="AlphaFoldDB" id="A0A0B6Z6B9"/>
<gene>
    <name evidence="1" type="primary">ORF50894</name>
</gene>
<name>A0A0B6Z6B9_9EUPU</name>